<protein>
    <submittedName>
        <fullName evidence="1">Uncharacterized protein</fullName>
    </submittedName>
</protein>
<name>A0A7X6BEQ0_9SPHN</name>
<dbReference type="AlphaFoldDB" id="A0A7X6BEQ0"/>
<keyword evidence="2" id="KW-1185">Reference proteome</keyword>
<evidence type="ECO:0000313" key="1">
    <source>
        <dbReference type="EMBL" id="NJB99903.1"/>
    </source>
</evidence>
<dbReference type="RefSeq" id="WP_167713170.1">
    <property type="nucleotide sequence ID" value="NZ_BAAADY010000034.1"/>
</dbReference>
<dbReference type="Proteomes" id="UP000531251">
    <property type="component" value="Unassembled WGS sequence"/>
</dbReference>
<evidence type="ECO:0000313" key="2">
    <source>
        <dbReference type="Proteomes" id="UP000531251"/>
    </source>
</evidence>
<proteinExistence type="predicted"/>
<reference evidence="1 2" key="1">
    <citation type="submission" date="2020-03" db="EMBL/GenBank/DDBJ databases">
        <title>Genomic Encyclopedia of Type Strains, Phase IV (KMG-IV): sequencing the most valuable type-strain genomes for metagenomic binning, comparative biology and taxonomic classification.</title>
        <authorList>
            <person name="Goeker M."/>
        </authorList>
    </citation>
    <scope>NUCLEOTIDE SEQUENCE [LARGE SCALE GENOMIC DNA]</scope>
    <source>
        <strain evidence="1 2">DSM 7225</strain>
    </source>
</reference>
<accession>A0A7X6BEQ0</accession>
<sequence>MRRRVDHPELRFLVKRALQTLPKSLLLNLNRGGDMRLRALDQATDIIMERLDHLDYTAPPPLENHGS</sequence>
<dbReference type="EMBL" id="JAATJB010000023">
    <property type="protein sequence ID" value="NJB99903.1"/>
    <property type="molecule type" value="Genomic_DNA"/>
</dbReference>
<comment type="caution">
    <text evidence="1">The sequence shown here is derived from an EMBL/GenBank/DDBJ whole genome shotgun (WGS) entry which is preliminary data.</text>
</comment>
<organism evidence="1 2">
    <name type="scientific">Sphingomonas trueperi</name>
    <dbReference type="NCBI Taxonomy" id="53317"/>
    <lineage>
        <taxon>Bacteria</taxon>
        <taxon>Pseudomonadati</taxon>
        <taxon>Pseudomonadota</taxon>
        <taxon>Alphaproteobacteria</taxon>
        <taxon>Sphingomonadales</taxon>
        <taxon>Sphingomonadaceae</taxon>
        <taxon>Sphingomonas</taxon>
    </lineage>
</organism>
<gene>
    <name evidence="1" type="ORF">GGR89_004249</name>
</gene>